<dbReference type="OrthoDB" id="76445at2759"/>
<feature type="domain" description="RanBP2-type" evidence="6">
    <location>
        <begin position="580"/>
        <end position="607"/>
    </location>
</feature>
<feature type="domain" description="RanBP2-type" evidence="6">
    <location>
        <begin position="511"/>
        <end position="540"/>
    </location>
</feature>
<protein>
    <recommendedName>
        <fullName evidence="6">RanBP2-type domain-containing protein</fullName>
    </recommendedName>
</protein>
<dbReference type="Pfam" id="PF00641">
    <property type="entry name" value="Zn_ribbon_RanBP"/>
    <property type="match status" value="4"/>
</dbReference>
<dbReference type="Proteomes" id="UP000316726">
    <property type="component" value="Chromosome 4"/>
</dbReference>
<dbReference type="AlphaFoldDB" id="A0A5B8MMN3"/>
<dbReference type="EMBL" id="CP031037">
    <property type="protein sequence ID" value="QDZ20622.1"/>
    <property type="molecule type" value="Genomic_DNA"/>
</dbReference>
<dbReference type="SMART" id="SM00547">
    <property type="entry name" value="ZnF_RBZ"/>
    <property type="match status" value="5"/>
</dbReference>
<accession>A0A5B8MMN3</accession>
<gene>
    <name evidence="7" type="ORF">A3770_04p31400</name>
</gene>
<evidence type="ECO:0000313" key="8">
    <source>
        <dbReference type="Proteomes" id="UP000316726"/>
    </source>
</evidence>
<evidence type="ECO:0000256" key="5">
    <source>
        <dbReference type="SAM" id="MobiDB-lite"/>
    </source>
</evidence>
<evidence type="ECO:0000256" key="4">
    <source>
        <dbReference type="PROSITE-ProRule" id="PRU00322"/>
    </source>
</evidence>
<name>A0A5B8MMN3_9CHLO</name>
<dbReference type="InterPro" id="IPR036443">
    <property type="entry name" value="Znf_RanBP2_sf"/>
</dbReference>
<feature type="domain" description="RanBP2-type" evidence="6">
    <location>
        <begin position="369"/>
        <end position="398"/>
    </location>
</feature>
<dbReference type="PROSITE" id="PS50199">
    <property type="entry name" value="ZF_RANBP2_2"/>
    <property type="match status" value="5"/>
</dbReference>
<evidence type="ECO:0000256" key="2">
    <source>
        <dbReference type="ARBA" id="ARBA00022771"/>
    </source>
</evidence>
<keyword evidence="3" id="KW-0862">Zinc</keyword>
<dbReference type="SUPFAM" id="SSF90209">
    <property type="entry name" value="Ran binding protein zinc finger-like"/>
    <property type="match status" value="5"/>
</dbReference>
<feature type="region of interest" description="Disordered" evidence="5">
    <location>
        <begin position="407"/>
        <end position="448"/>
    </location>
</feature>
<keyword evidence="1" id="KW-0479">Metal-binding</keyword>
<feature type="domain" description="RanBP2-type" evidence="6">
    <location>
        <begin position="448"/>
        <end position="477"/>
    </location>
</feature>
<evidence type="ECO:0000256" key="1">
    <source>
        <dbReference type="ARBA" id="ARBA00022723"/>
    </source>
</evidence>
<dbReference type="GO" id="GO:0008270">
    <property type="term" value="F:zinc ion binding"/>
    <property type="evidence" value="ECO:0007669"/>
    <property type="project" value="UniProtKB-KW"/>
</dbReference>
<dbReference type="STRING" id="1764295.A0A5B8MMN3"/>
<dbReference type="Gene3D" id="4.10.1060.10">
    <property type="entry name" value="Zinc finger, RanBP2-type"/>
    <property type="match status" value="5"/>
</dbReference>
<dbReference type="PANTHER" id="PTHR23111:SF40">
    <property type="entry name" value="RNA-BINDING PROTEIN INVOLVED IN HETEROCHROMATIN ASSEMBLY-RELATED"/>
    <property type="match status" value="1"/>
</dbReference>
<feature type="compositionally biased region" description="Gly residues" evidence="5">
    <location>
        <begin position="422"/>
        <end position="448"/>
    </location>
</feature>
<dbReference type="PANTHER" id="PTHR23111">
    <property type="entry name" value="ZINC FINGER PROTEIN"/>
    <property type="match status" value="1"/>
</dbReference>
<feature type="domain" description="RanBP2-type" evidence="6">
    <location>
        <begin position="331"/>
        <end position="360"/>
    </location>
</feature>
<evidence type="ECO:0000313" key="7">
    <source>
        <dbReference type="EMBL" id="QDZ20622.1"/>
    </source>
</evidence>
<organism evidence="7 8">
    <name type="scientific">Chloropicon primus</name>
    <dbReference type="NCBI Taxonomy" id="1764295"/>
    <lineage>
        <taxon>Eukaryota</taxon>
        <taxon>Viridiplantae</taxon>
        <taxon>Chlorophyta</taxon>
        <taxon>Chloropicophyceae</taxon>
        <taxon>Chloropicales</taxon>
        <taxon>Chloropicaceae</taxon>
        <taxon>Chloropicon</taxon>
    </lineage>
</organism>
<keyword evidence="8" id="KW-1185">Reference proteome</keyword>
<dbReference type="InterPro" id="IPR001876">
    <property type="entry name" value="Znf_RanBP2"/>
</dbReference>
<dbReference type="GO" id="GO:0003729">
    <property type="term" value="F:mRNA binding"/>
    <property type="evidence" value="ECO:0007669"/>
    <property type="project" value="TreeGrafter"/>
</dbReference>
<proteinExistence type="predicted"/>
<keyword evidence="2 4" id="KW-0863">Zinc-finger</keyword>
<reference evidence="7 8" key="1">
    <citation type="submission" date="2018-07" db="EMBL/GenBank/DDBJ databases">
        <title>The complete nuclear genome of the prasinophyte Chloropicon primus (CCMP1205).</title>
        <authorList>
            <person name="Pombert J.-F."/>
            <person name="Otis C."/>
            <person name="Turmel M."/>
            <person name="Lemieux C."/>
        </authorList>
    </citation>
    <scope>NUCLEOTIDE SEQUENCE [LARGE SCALE GENOMIC DNA]</scope>
    <source>
        <strain evidence="7 8">CCMP1205</strain>
    </source>
</reference>
<evidence type="ECO:0000256" key="3">
    <source>
        <dbReference type="ARBA" id="ARBA00022833"/>
    </source>
</evidence>
<sequence>MDAVVLLRGDACIGEVKVVVEDKDGNNGSCASKEEWVKVIYAETGLGDDAPGKEASAKVVFRVPASGLSSGVQNLLAALSEVNEKVEADATGDQPAAAGVSLTIACVNRSQRDELVSCFGNDIMASMGGAAVVSASKASKRMVQSIRTIESGIKEALGSESSVQDDALQARMEDLLRVIEADTTGDYANRSSLCIGAASIATRLLQLLKGEMLKQGDAEDAKGAELMTAEDVSALVQKEFLADEFSDGFKRVLMVSEACRADGAAGVTAAEVIVVFVALMTILEAVLKIEKKTVEDFTKGIVLPDGVPQSIQGPKSSGGFDNQLQGISGVREGDWICSQCGDFQFARNFKCRRCGARKPGQSSYDSRMSQGDWECPECNDYQFARNTHCRRCGAPKPGDGGGMFGGGGGGRGGAEDHEHFGSRGGGRGGGFGSGGWGSGGGGRSGGGKPGDWECPECNDYQFARNTHCRRCGAPKPGESGGMFGGGGGGGGGGFGSGGWGSGGGGRSGGGKPGDWECPECNDYQFARNTHCRRCGAPKPGESGGMFGGGGGGRGGAGDHEHFGGGRQGGFSSGGWSSGGKPGDWECPNCGDYQFARNTHCRRCGCPR</sequence>
<evidence type="ECO:0000259" key="6">
    <source>
        <dbReference type="PROSITE" id="PS50199"/>
    </source>
</evidence>